<sequence>MMKIDIFSHVLLPQFCKKMLDIDAGLLQKMPFLQNPLLLDMKMRQEVGISDVKQVLSFVNVNPEDYLEKNQALDLVKEANHELLDTVLAYPKQFFGAVTMLALNNIDGSLGILEDFVVKHSQIFGVQLFTRHLGLSIADPQFKPIFKKCEELDIPIWLHPVFDDRKPDNNIVFSWEYEQSQAMLQLVEAGIFQDFPNIKIIVHHAGAMVPFFSERIKHILPESQAEDFRKFYVDTAILGNPTALELAIEYFGIERVLFGTDAPLGIAPSGATQVIIEAIEKLPLSSSDKRAIYSDNFKNLIKREI</sequence>
<organism evidence="3 4">
    <name type="scientific">Lactococcus muris</name>
    <dbReference type="NCBI Taxonomy" id="2941330"/>
    <lineage>
        <taxon>Bacteria</taxon>
        <taxon>Bacillati</taxon>
        <taxon>Bacillota</taxon>
        <taxon>Bacilli</taxon>
        <taxon>Lactobacillales</taxon>
        <taxon>Streptococcaceae</taxon>
        <taxon>Lactococcus</taxon>
    </lineage>
</organism>
<dbReference type="Pfam" id="PF04909">
    <property type="entry name" value="Amidohydro_2"/>
    <property type="match status" value="1"/>
</dbReference>
<evidence type="ECO:0000313" key="4">
    <source>
        <dbReference type="Proteomes" id="UP001565242"/>
    </source>
</evidence>
<keyword evidence="4" id="KW-1185">Reference proteome</keyword>
<dbReference type="SUPFAM" id="SSF51556">
    <property type="entry name" value="Metallo-dependent hydrolases"/>
    <property type="match status" value="1"/>
</dbReference>
<gene>
    <name evidence="3" type="ORF">AALM99_07645</name>
</gene>
<proteinExistence type="predicted"/>
<dbReference type="EMBL" id="JBCLSQ010000017">
    <property type="protein sequence ID" value="MEY8538313.1"/>
    <property type="molecule type" value="Genomic_DNA"/>
</dbReference>
<dbReference type="PANTHER" id="PTHR21240:SF28">
    <property type="entry name" value="ISO-OROTATE DECARBOXYLASE (EUROFUNG)"/>
    <property type="match status" value="1"/>
</dbReference>
<comment type="caution">
    <text evidence="3">The sequence shown here is derived from an EMBL/GenBank/DDBJ whole genome shotgun (WGS) entry which is preliminary data.</text>
</comment>
<accession>A0ABV4DCI4</accession>
<dbReference type="InterPro" id="IPR032465">
    <property type="entry name" value="ACMSD"/>
</dbReference>
<evidence type="ECO:0000313" key="3">
    <source>
        <dbReference type="EMBL" id="MEY8538313.1"/>
    </source>
</evidence>
<dbReference type="PANTHER" id="PTHR21240">
    <property type="entry name" value="2-AMINO-3-CARBOXYLMUCONATE-6-SEMIALDEHYDE DECARBOXYLASE"/>
    <property type="match status" value="1"/>
</dbReference>
<dbReference type="Proteomes" id="UP001565242">
    <property type="component" value="Unassembled WGS sequence"/>
</dbReference>
<feature type="domain" description="Amidohydrolase-related" evidence="2">
    <location>
        <begin position="75"/>
        <end position="296"/>
    </location>
</feature>
<evidence type="ECO:0000259" key="2">
    <source>
        <dbReference type="Pfam" id="PF04909"/>
    </source>
</evidence>
<dbReference type="Gene3D" id="3.20.20.140">
    <property type="entry name" value="Metal-dependent hydrolases"/>
    <property type="match status" value="1"/>
</dbReference>
<dbReference type="InterPro" id="IPR006680">
    <property type="entry name" value="Amidohydro-rel"/>
</dbReference>
<dbReference type="InterPro" id="IPR032466">
    <property type="entry name" value="Metal_Hydrolase"/>
</dbReference>
<keyword evidence="1" id="KW-0456">Lyase</keyword>
<reference evidence="3 4" key="1">
    <citation type="submission" date="2024-03" db="EMBL/GenBank/DDBJ databases">
        <title>Mouse gut bacterial collection (mGBC) of GemPharmatech.</title>
        <authorList>
            <person name="He Y."/>
            <person name="Dong L."/>
            <person name="Wu D."/>
            <person name="Gao X."/>
            <person name="Lin Z."/>
        </authorList>
    </citation>
    <scope>NUCLEOTIDE SEQUENCE [LARGE SCALE GENOMIC DNA]</scope>
    <source>
        <strain evidence="3 4">20-218</strain>
    </source>
</reference>
<protein>
    <submittedName>
        <fullName evidence="3">Amidohydrolase family protein</fullName>
    </submittedName>
</protein>
<evidence type="ECO:0000256" key="1">
    <source>
        <dbReference type="ARBA" id="ARBA00023239"/>
    </source>
</evidence>
<name>A0ABV4DCI4_9LACT</name>